<feature type="coiled-coil region" evidence="1">
    <location>
        <begin position="228"/>
        <end position="255"/>
    </location>
</feature>
<accession>A0A8S1XPE8</accession>
<name>A0A8S1XPE8_PAROT</name>
<proteinExistence type="predicted"/>
<organism evidence="3 4">
    <name type="scientific">Paramecium octaurelia</name>
    <dbReference type="NCBI Taxonomy" id="43137"/>
    <lineage>
        <taxon>Eukaryota</taxon>
        <taxon>Sar</taxon>
        <taxon>Alveolata</taxon>
        <taxon>Ciliophora</taxon>
        <taxon>Intramacronucleata</taxon>
        <taxon>Oligohymenophorea</taxon>
        <taxon>Peniculida</taxon>
        <taxon>Parameciidae</taxon>
        <taxon>Paramecium</taxon>
    </lineage>
</organism>
<dbReference type="InterPro" id="IPR006073">
    <property type="entry name" value="GTP-bd"/>
</dbReference>
<feature type="domain" description="G" evidence="2">
    <location>
        <begin position="419"/>
        <end position="535"/>
    </location>
</feature>
<evidence type="ECO:0000259" key="2">
    <source>
        <dbReference type="Pfam" id="PF01926"/>
    </source>
</evidence>
<keyword evidence="1" id="KW-0175">Coiled coil</keyword>
<protein>
    <recommendedName>
        <fullName evidence="2">G domain-containing protein</fullName>
    </recommendedName>
</protein>
<comment type="caution">
    <text evidence="3">The sequence shown here is derived from an EMBL/GenBank/DDBJ whole genome shotgun (WGS) entry which is preliminary data.</text>
</comment>
<evidence type="ECO:0000313" key="4">
    <source>
        <dbReference type="Proteomes" id="UP000683925"/>
    </source>
</evidence>
<dbReference type="EMBL" id="CAJJDP010000128">
    <property type="protein sequence ID" value="CAD8202983.1"/>
    <property type="molecule type" value="Genomic_DNA"/>
</dbReference>
<evidence type="ECO:0000256" key="1">
    <source>
        <dbReference type="SAM" id="Coils"/>
    </source>
</evidence>
<gene>
    <name evidence="3" type="ORF">POCTA_138.1.T1280183</name>
</gene>
<reference evidence="3" key="1">
    <citation type="submission" date="2021-01" db="EMBL/GenBank/DDBJ databases">
        <authorList>
            <consortium name="Genoscope - CEA"/>
            <person name="William W."/>
        </authorList>
    </citation>
    <scope>NUCLEOTIDE SEQUENCE</scope>
</reference>
<dbReference type="OrthoDB" id="318555at2759"/>
<dbReference type="AlphaFoldDB" id="A0A8S1XPE8"/>
<evidence type="ECO:0000313" key="3">
    <source>
        <dbReference type="EMBL" id="CAD8202983.1"/>
    </source>
</evidence>
<dbReference type="Proteomes" id="UP000683925">
    <property type="component" value="Unassembled WGS sequence"/>
</dbReference>
<sequence length="554" mass="66481">MEQHQGFFQELKQIYNIKIPIPEPSVYQQKHAKKFLFYIDLTNTQKYYDLMSKLSINNSQERQWQGGQLCEFEFQNDKQEQQSIFCYYFDNFIENDEIKIQSLFRFRIFLDNFIKTQENYQIKFVFHFVLKKNQNYLEFEQHLIKYSYLILDGSFYKDQDFICVYDKWDKDEMNCCKVSSKKIHHNKNKVQDRFDLSYIKLLDEAFVYAQYKQIVQNSIGYKCQEYLQSQVDVVLKEFEKELEKLQNDIELMIEFPVNLANEIESNQNVSQYLESLKTFIDEVFMLVKVDENFDKMVEGLLKALKNQRSKMLECLNKIVKEISQFENYLIINYQEKSPNEVFNQLLQFQFKLDESDIKVLQQIKQYQYNYGVITKTMLTIQINFYQWFEYFDLFLPQSFAYFQRINNKKYNINFKKPYVIVLGMTKVGKSTLLNILNKPENIRITKDNKFDVEKRNSKILLSHKNTSQTFQTQEVDIGEFIFVDTPGLRDTNGVNIVFNKLNIFNTINQVREQIFLFLIDGAQLSTSKNDLIDSINQINLMLTDQYLENNIIPI</sequence>
<dbReference type="Pfam" id="PF01926">
    <property type="entry name" value="MMR_HSR1"/>
    <property type="match status" value="1"/>
</dbReference>
<dbReference type="GO" id="GO:0005525">
    <property type="term" value="F:GTP binding"/>
    <property type="evidence" value="ECO:0007669"/>
    <property type="project" value="InterPro"/>
</dbReference>
<keyword evidence="4" id="KW-1185">Reference proteome</keyword>